<gene>
    <name evidence="1" type="ORF">D1Z90_13655</name>
</gene>
<dbReference type="RefSeq" id="WP_119911335.1">
    <property type="nucleotide sequence ID" value="NZ_QZCH01000018.1"/>
</dbReference>
<keyword evidence="2" id="KW-1185">Reference proteome</keyword>
<evidence type="ECO:0000313" key="2">
    <source>
        <dbReference type="Proteomes" id="UP000283255"/>
    </source>
</evidence>
<protein>
    <recommendedName>
        <fullName evidence="3">HAD family hydrolase</fullName>
    </recommendedName>
</protein>
<dbReference type="Proteomes" id="UP000283255">
    <property type="component" value="Unassembled WGS sequence"/>
</dbReference>
<dbReference type="OrthoDB" id="9784466at2"/>
<dbReference type="Gene3D" id="3.40.50.1000">
    <property type="entry name" value="HAD superfamily/HAD-like"/>
    <property type="match status" value="1"/>
</dbReference>
<evidence type="ECO:0008006" key="3">
    <source>
        <dbReference type="Google" id="ProtNLM"/>
    </source>
</evidence>
<proteinExistence type="predicted"/>
<dbReference type="AlphaFoldDB" id="A0A418YCR8"/>
<evidence type="ECO:0000313" key="1">
    <source>
        <dbReference type="EMBL" id="RJG42319.1"/>
    </source>
</evidence>
<accession>A0A418YCR8</accession>
<comment type="caution">
    <text evidence="1">The sequence shown here is derived from an EMBL/GenBank/DDBJ whole genome shotgun (WGS) entry which is preliminary data.</text>
</comment>
<dbReference type="EMBL" id="QZCH01000018">
    <property type="protein sequence ID" value="RJG42319.1"/>
    <property type="molecule type" value="Genomic_DNA"/>
</dbReference>
<organism evidence="1 2">
    <name type="scientific">Motilimonas pumila</name>
    <dbReference type="NCBI Taxonomy" id="2303987"/>
    <lineage>
        <taxon>Bacteria</taxon>
        <taxon>Pseudomonadati</taxon>
        <taxon>Pseudomonadota</taxon>
        <taxon>Gammaproteobacteria</taxon>
        <taxon>Alteromonadales</taxon>
        <taxon>Alteromonadales genera incertae sedis</taxon>
        <taxon>Motilimonas</taxon>
    </lineage>
</organism>
<dbReference type="InterPro" id="IPR023214">
    <property type="entry name" value="HAD_sf"/>
</dbReference>
<sequence>MALAIFDLDFHLQQPIAQQLWRDCVQRSSSLPHDWQWQEVTRLQGISFASVTKLSATFTESWLTQNTLYRLQKLQQEHLAVGHRTILISQFHHGFTQALAQSLQMTTLLSPQLETLNGICTGRLLGKEPSSKKRLLQSILWDEEVELSHSWCYSGCDSTLELLQHVTYPVVSCLNPTLTAHAQRHGWLHLQY</sequence>
<name>A0A418YCR8_9GAMM</name>
<reference evidence="1 2" key="2">
    <citation type="submission" date="2019-01" db="EMBL/GenBank/DDBJ databases">
        <title>Motilimonas pumilus sp. nov., isolated from the gut of sea cucumber (Apostichopus japonicus).</title>
        <authorList>
            <person name="Wang F.-Q."/>
            <person name="Ren L.-H."/>
            <person name="Lin Y.-W."/>
            <person name="Sun G.-H."/>
            <person name="Du Z.-J."/>
            <person name="Zhao J.-X."/>
            <person name="Liu X.-J."/>
            <person name="Liu L.-J."/>
        </authorList>
    </citation>
    <scope>NUCLEOTIDE SEQUENCE [LARGE SCALE GENOMIC DNA]</scope>
    <source>
        <strain evidence="1 2">PLHSC7-2</strain>
    </source>
</reference>
<reference evidence="1 2" key="1">
    <citation type="submission" date="2018-09" db="EMBL/GenBank/DDBJ databases">
        <authorList>
            <person name="Wang F."/>
        </authorList>
    </citation>
    <scope>NUCLEOTIDE SEQUENCE [LARGE SCALE GENOMIC DNA]</scope>
    <source>
        <strain evidence="1 2">PLHSC7-2</strain>
    </source>
</reference>